<dbReference type="EC" id="2.7.1.-" evidence="12"/>
<keyword evidence="13" id="KW-1185">Reference proteome</keyword>
<dbReference type="GO" id="GO:0016301">
    <property type="term" value="F:kinase activity"/>
    <property type="evidence" value="ECO:0007669"/>
    <property type="project" value="UniProtKB-KW"/>
</dbReference>
<feature type="domain" description="DAGKc" evidence="11">
    <location>
        <begin position="7"/>
        <end position="145"/>
    </location>
</feature>
<dbReference type="InterPro" id="IPR001206">
    <property type="entry name" value="Diacylglycerol_kinase_cat_dom"/>
</dbReference>
<keyword evidence="8" id="KW-0443">Lipid metabolism</keyword>
<dbReference type="NCBIfam" id="TIGR00147">
    <property type="entry name" value="YegS/Rv2252/BmrU family lipid kinase"/>
    <property type="match status" value="1"/>
</dbReference>
<keyword evidence="3" id="KW-0444">Lipid biosynthesis</keyword>
<keyword evidence="5" id="KW-0547">Nucleotide-binding</keyword>
<accession>A0A9C7GBF8</accession>
<dbReference type="Proteomes" id="UP000789845">
    <property type="component" value="Unassembled WGS sequence"/>
</dbReference>
<comment type="similarity">
    <text evidence="2">Belongs to the diacylglycerol/lipid kinase family.</text>
</comment>
<protein>
    <submittedName>
        <fullName evidence="12">Lipid kinase YtlR</fullName>
        <ecNumber evidence="12">2.7.1.-</ecNumber>
    </submittedName>
</protein>
<dbReference type="InterPro" id="IPR045540">
    <property type="entry name" value="YegS/DAGK_C"/>
</dbReference>
<dbReference type="Gene3D" id="3.40.50.10330">
    <property type="entry name" value="Probable inorganic polyphosphate/atp-NAD kinase, domain 1"/>
    <property type="match status" value="1"/>
</dbReference>
<organism evidence="12 13">
    <name type="scientific">Pseudoneobacillus rhizosphaerae</name>
    <dbReference type="NCBI Taxonomy" id="2880968"/>
    <lineage>
        <taxon>Bacteria</taxon>
        <taxon>Bacillati</taxon>
        <taxon>Bacillota</taxon>
        <taxon>Bacilli</taxon>
        <taxon>Bacillales</taxon>
        <taxon>Bacillaceae</taxon>
        <taxon>Pseudoneobacillus</taxon>
    </lineage>
</organism>
<dbReference type="PANTHER" id="PTHR12358">
    <property type="entry name" value="SPHINGOSINE KINASE"/>
    <property type="match status" value="1"/>
</dbReference>
<dbReference type="SMART" id="SM00046">
    <property type="entry name" value="DAGKc"/>
    <property type="match status" value="1"/>
</dbReference>
<keyword evidence="10" id="KW-1208">Phospholipid metabolism</keyword>
<comment type="cofactor">
    <cofactor evidence="1">
        <name>Mg(2+)</name>
        <dbReference type="ChEBI" id="CHEBI:18420"/>
    </cofactor>
</comment>
<dbReference type="PANTHER" id="PTHR12358:SF54">
    <property type="entry name" value="SPHINGOSINE KINASE RELATED PROTEIN"/>
    <property type="match status" value="1"/>
</dbReference>
<dbReference type="PROSITE" id="PS50146">
    <property type="entry name" value="DAGK"/>
    <property type="match status" value="1"/>
</dbReference>
<sequence length="321" mass="35838">MRGIENIKMTKLYFIVNPKAGNGKAKLIWSSVEKQLAQQEINYERYFTERSGHGKIIAKQIMESNDKNKVTIIIVGGDGTINEVINGIGNHSSKARIGVIPGGSGNDFTRGYGIPRNPEMALAFLLSEVNNVSPTFDLGKIDLEGDREHFFINSTGAGFDALISYEANQSKWKGLMNRFSLGQLVYVIILLKHLFSYKCTTIELTIDGKKYTFPDTWFVTVSNQPFYGGGMKISPHATTKDGKLNITIVHQLSRLKLLLVFLSVFWGKHLMFKEVNTFLAQKISIYSTEPIYVHSDGEHIGLTPLQVTVHHEPISILTRGG</sequence>
<keyword evidence="6 12" id="KW-0418">Kinase</keyword>
<dbReference type="Pfam" id="PF00781">
    <property type="entry name" value="DAGK_cat"/>
    <property type="match status" value="1"/>
</dbReference>
<dbReference type="SUPFAM" id="SSF111331">
    <property type="entry name" value="NAD kinase/diacylglycerol kinase-like"/>
    <property type="match status" value="1"/>
</dbReference>
<gene>
    <name evidence="12" type="primary">ytlR</name>
    <name evidence="12" type="ORF">NEOCIP111885_02663</name>
</gene>
<dbReference type="GO" id="GO:0008654">
    <property type="term" value="P:phospholipid biosynthetic process"/>
    <property type="evidence" value="ECO:0007669"/>
    <property type="project" value="UniProtKB-KW"/>
</dbReference>
<dbReference type="InterPro" id="IPR017438">
    <property type="entry name" value="ATP-NAD_kinase_N"/>
</dbReference>
<dbReference type="InterPro" id="IPR016064">
    <property type="entry name" value="NAD/diacylglycerol_kinase_sf"/>
</dbReference>
<evidence type="ECO:0000256" key="10">
    <source>
        <dbReference type="ARBA" id="ARBA00023264"/>
    </source>
</evidence>
<reference evidence="12" key="1">
    <citation type="submission" date="2021-10" db="EMBL/GenBank/DDBJ databases">
        <authorList>
            <person name="Criscuolo A."/>
        </authorList>
    </citation>
    <scope>NUCLEOTIDE SEQUENCE</scope>
    <source>
        <strain evidence="12">CIP111885</strain>
    </source>
</reference>
<dbReference type="Gene3D" id="2.60.200.40">
    <property type="match status" value="1"/>
</dbReference>
<evidence type="ECO:0000256" key="9">
    <source>
        <dbReference type="ARBA" id="ARBA00023209"/>
    </source>
</evidence>
<evidence type="ECO:0000256" key="1">
    <source>
        <dbReference type="ARBA" id="ARBA00001946"/>
    </source>
</evidence>
<dbReference type="InterPro" id="IPR050187">
    <property type="entry name" value="Lipid_Phosphate_FormReg"/>
</dbReference>
<evidence type="ECO:0000256" key="2">
    <source>
        <dbReference type="ARBA" id="ARBA00005983"/>
    </source>
</evidence>
<evidence type="ECO:0000256" key="5">
    <source>
        <dbReference type="ARBA" id="ARBA00022741"/>
    </source>
</evidence>
<dbReference type="AlphaFoldDB" id="A0A9C7GBF8"/>
<keyword evidence="9" id="KW-0594">Phospholipid biosynthesis</keyword>
<proteinExistence type="inferred from homology"/>
<dbReference type="EMBL" id="CAKJTG010000014">
    <property type="protein sequence ID" value="CAG9608945.1"/>
    <property type="molecule type" value="Genomic_DNA"/>
</dbReference>
<dbReference type="GO" id="GO:0005524">
    <property type="term" value="F:ATP binding"/>
    <property type="evidence" value="ECO:0007669"/>
    <property type="project" value="UniProtKB-KW"/>
</dbReference>
<evidence type="ECO:0000313" key="13">
    <source>
        <dbReference type="Proteomes" id="UP000789845"/>
    </source>
</evidence>
<name>A0A9C7GBF8_9BACI</name>
<evidence type="ECO:0000313" key="12">
    <source>
        <dbReference type="EMBL" id="CAG9608945.1"/>
    </source>
</evidence>
<comment type="caution">
    <text evidence="12">The sequence shown here is derived from an EMBL/GenBank/DDBJ whole genome shotgun (WGS) entry which is preliminary data.</text>
</comment>
<keyword evidence="4 12" id="KW-0808">Transferase</keyword>
<evidence type="ECO:0000256" key="7">
    <source>
        <dbReference type="ARBA" id="ARBA00022840"/>
    </source>
</evidence>
<evidence type="ECO:0000256" key="6">
    <source>
        <dbReference type="ARBA" id="ARBA00022777"/>
    </source>
</evidence>
<evidence type="ECO:0000256" key="4">
    <source>
        <dbReference type="ARBA" id="ARBA00022679"/>
    </source>
</evidence>
<keyword evidence="7" id="KW-0067">ATP-binding</keyword>
<dbReference type="InterPro" id="IPR005218">
    <property type="entry name" value="Diacylglycerol/lipid_kinase"/>
</dbReference>
<evidence type="ECO:0000256" key="3">
    <source>
        <dbReference type="ARBA" id="ARBA00022516"/>
    </source>
</evidence>
<evidence type="ECO:0000256" key="8">
    <source>
        <dbReference type="ARBA" id="ARBA00023098"/>
    </source>
</evidence>
<evidence type="ECO:0000259" key="11">
    <source>
        <dbReference type="PROSITE" id="PS50146"/>
    </source>
</evidence>
<dbReference type="Pfam" id="PF19279">
    <property type="entry name" value="YegS_C"/>
    <property type="match status" value="1"/>
</dbReference>